<evidence type="ECO:0000313" key="3">
    <source>
        <dbReference type="Proteomes" id="UP000007437"/>
    </source>
</evidence>
<dbReference type="Gene3D" id="3.30.420.10">
    <property type="entry name" value="Ribonuclease H-like superfamily/Ribonuclease H"/>
    <property type="match status" value="1"/>
</dbReference>
<reference evidence="2 3" key="1">
    <citation type="journal article" date="2011" name="J. Bacteriol.">
        <title>Complete genome sequence of Burkholderia rhizoxinica, an endosymbiont of Rhizopus microsporus.</title>
        <authorList>
            <person name="Lackner G."/>
            <person name="Moebius N."/>
            <person name="Partida-Martinez L."/>
            <person name="Hertweck C."/>
        </authorList>
    </citation>
    <scope>NUCLEOTIDE SEQUENCE [LARGE SCALE GENOMIC DNA]</scope>
    <source>
        <strain evidence="3">DSM 19002 / CIP 109453 / HKI 454</strain>
        <plasmid evidence="2 3">pBRH01</plasmid>
    </source>
</reference>
<accession>E5AVQ3</accession>
<dbReference type="AlphaFoldDB" id="E5AVQ3"/>
<name>E5AVQ3_MYCRK</name>
<dbReference type="SUPFAM" id="SSF53098">
    <property type="entry name" value="Ribonuclease H-like"/>
    <property type="match status" value="1"/>
</dbReference>
<dbReference type="eggNOG" id="COG2801">
    <property type="taxonomic scope" value="Bacteria"/>
</dbReference>
<dbReference type="HOGENOM" id="CLU_027402_31_6_4"/>
<gene>
    <name evidence="2" type="ordered locus">RBRH_03498</name>
</gene>
<geneLocation type="plasmid" evidence="2 3">
    <name>pBRH01</name>
</geneLocation>
<protein>
    <submittedName>
        <fullName evidence="2">Transposase</fullName>
    </submittedName>
</protein>
<keyword evidence="2" id="KW-0614">Plasmid</keyword>
<sequence length="97" mass="10997">MMNQMFDQWAYINGGVTLKLIQPGKPTQNAYIESFNGKFRDECLNEHGSTTLAYARAITAAWCQEYNEKSLHSILNYFRLENLVAPCGSFCTIFSSS</sequence>
<proteinExistence type="predicted"/>
<dbReference type="PANTHER" id="PTHR47515:SF1">
    <property type="entry name" value="BLR2054 PROTEIN"/>
    <property type="match status" value="1"/>
</dbReference>
<dbReference type="KEGG" id="brh:RBRH_03498"/>
<dbReference type="Pfam" id="PF13683">
    <property type="entry name" value="rve_3"/>
    <property type="match status" value="1"/>
</dbReference>
<dbReference type="EMBL" id="FR687360">
    <property type="protein sequence ID" value="CBW77177.1"/>
    <property type="molecule type" value="Genomic_DNA"/>
</dbReference>
<feature type="domain" description="Integrase catalytic" evidence="1">
    <location>
        <begin position="15"/>
        <end position="77"/>
    </location>
</feature>
<organism evidence="2 3">
    <name type="scientific">Mycetohabitans rhizoxinica (strain DSM 19002 / CIP 109453 / HKI 454)</name>
    <name type="common">Paraburkholderia rhizoxinica</name>
    <dbReference type="NCBI Taxonomy" id="882378"/>
    <lineage>
        <taxon>Bacteria</taxon>
        <taxon>Pseudomonadati</taxon>
        <taxon>Pseudomonadota</taxon>
        <taxon>Betaproteobacteria</taxon>
        <taxon>Burkholderiales</taxon>
        <taxon>Burkholderiaceae</taxon>
        <taxon>Mycetohabitans</taxon>
    </lineage>
</organism>
<evidence type="ECO:0000259" key="1">
    <source>
        <dbReference type="Pfam" id="PF13683"/>
    </source>
</evidence>
<dbReference type="InterPro" id="IPR012337">
    <property type="entry name" value="RNaseH-like_sf"/>
</dbReference>
<dbReference type="GO" id="GO:0003676">
    <property type="term" value="F:nucleic acid binding"/>
    <property type="evidence" value="ECO:0007669"/>
    <property type="project" value="InterPro"/>
</dbReference>
<dbReference type="Proteomes" id="UP000007437">
    <property type="component" value="Plasmid pBRH01"/>
</dbReference>
<evidence type="ECO:0000313" key="2">
    <source>
        <dbReference type="EMBL" id="CBW77177.1"/>
    </source>
</evidence>
<dbReference type="PANTHER" id="PTHR47515">
    <property type="entry name" value="LOW CALCIUM RESPONSE LOCUS PROTEIN T"/>
    <property type="match status" value="1"/>
</dbReference>
<dbReference type="GO" id="GO:0015074">
    <property type="term" value="P:DNA integration"/>
    <property type="evidence" value="ECO:0007669"/>
    <property type="project" value="InterPro"/>
</dbReference>
<dbReference type="InterPro" id="IPR036397">
    <property type="entry name" value="RNaseH_sf"/>
</dbReference>
<dbReference type="InterPro" id="IPR001584">
    <property type="entry name" value="Integrase_cat-core"/>
</dbReference>